<dbReference type="InterPro" id="IPR036514">
    <property type="entry name" value="SGNH_hydro_sf"/>
</dbReference>
<dbReference type="Gene3D" id="2.60.120.260">
    <property type="entry name" value="Galactose-binding domain-like"/>
    <property type="match status" value="1"/>
</dbReference>
<dbReference type="PANTHER" id="PTHR37834:SF2">
    <property type="entry name" value="ESTERASE, SGNH HYDROLASE-TYPE"/>
    <property type="match status" value="1"/>
</dbReference>
<dbReference type="InterPro" id="IPR040794">
    <property type="entry name" value="CE2_N"/>
</dbReference>
<dbReference type="Proteomes" id="UP000245999">
    <property type="component" value="Chromosome"/>
</dbReference>
<evidence type="ECO:0000313" key="4">
    <source>
        <dbReference type="EMBL" id="AWM31542.1"/>
    </source>
</evidence>
<keyword evidence="5" id="KW-1185">Reference proteome</keyword>
<gene>
    <name evidence="4" type="ORF">DDQ68_01290</name>
</gene>
<dbReference type="AlphaFoldDB" id="A0A2Z3GI54"/>
<feature type="domain" description="Carbohydrate esterase 2 N-terminal" evidence="3">
    <location>
        <begin position="40"/>
        <end position="146"/>
    </location>
</feature>
<protein>
    <submittedName>
        <fullName evidence="4">Acetyl xylan esterase</fullName>
    </submittedName>
</protein>
<keyword evidence="1" id="KW-0732">Signal</keyword>
<feature type="signal peptide" evidence="1">
    <location>
        <begin position="1"/>
        <end position="22"/>
    </location>
</feature>
<accession>A0A2Z3GI54</accession>
<evidence type="ECO:0000313" key="5">
    <source>
        <dbReference type="Proteomes" id="UP000245999"/>
    </source>
</evidence>
<dbReference type="OrthoDB" id="9801375at2"/>
<dbReference type="Pfam" id="PF17996">
    <property type="entry name" value="CE2_N"/>
    <property type="match status" value="1"/>
</dbReference>
<dbReference type="Pfam" id="PF13472">
    <property type="entry name" value="Lipase_GDSL_2"/>
    <property type="match status" value="1"/>
</dbReference>
<feature type="domain" description="SGNH hydrolase-type esterase" evidence="2">
    <location>
        <begin position="156"/>
        <end position="312"/>
    </location>
</feature>
<dbReference type="EMBL" id="CP029145">
    <property type="protein sequence ID" value="AWM31542.1"/>
    <property type="molecule type" value="Genomic_DNA"/>
</dbReference>
<dbReference type="InterPro" id="IPR052762">
    <property type="entry name" value="PCW_deacetylase/CE"/>
</dbReference>
<dbReference type="KEGG" id="hnv:DDQ68_01290"/>
<sequence>MSVKKLLWVVLLAACISQPAESRAILKTRFFAADDARIQFAGRIDFADAKRPRFWAAGVYLTVRFQGPSCEVDMADEVKDGTSHNYLEIVLDGVRARQQLIGKANTLVVAKGLGKGPHILVICKDTEALIGYLEFTGLRCANLLPPLPRPARRIEFIGNSITSAMGADMAAIPCHTGLWYDQHNAYMGYGPRTARALNTEWQLTSESGIGLMHSCCDKTNLMPQEFGTLDLRIGKQPWNFSRYQPDVVTICLGQNDGVQDSVQFCGAYLDFLKTLRTDYPRARLMCLTSPMADDRLTAVLRRYLSGVVAAAKAGGEANVSSFFFARRYTGGCDARPSLAEQGLIADELTAYLKTTLHW</sequence>
<name>A0A2Z3GI54_9BACT</name>
<evidence type="ECO:0000259" key="3">
    <source>
        <dbReference type="Pfam" id="PF17996"/>
    </source>
</evidence>
<evidence type="ECO:0000259" key="2">
    <source>
        <dbReference type="Pfam" id="PF13472"/>
    </source>
</evidence>
<reference evidence="5" key="1">
    <citation type="submission" date="2018-04" db="EMBL/GenBank/DDBJ databases">
        <title>Complete genome of Antarctic heterotrophic bacterium Hymenobacter nivis.</title>
        <authorList>
            <person name="Terashima M."/>
        </authorList>
    </citation>
    <scope>NUCLEOTIDE SEQUENCE [LARGE SCALE GENOMIC DNA]</scope>
    <source>
        <strain evidence="5">NBRC 111535</strain>
    </source>
</reference>
<organism evidence="4 5">
    <name type="scientific">Hymenobacter nivis</name>
    <dbReference type="NCBI Taxonomy" id="1850093"/>
    <lineage>
        <taxon>Bacteria</taxon>
        <taxon>Pseudomonadati</taxon>
        <taxon>Bacteroidota</taxon>
        <taxon>Cytophagia</taxon>
        <taxon>Cytophagales</taxon>
        <taxon>Hymenobacteraceae</taxon>
        <taxon>Hymenobacter</taxon>
    </lineage>
</organism>
<dbReference type="GO" id="GO:0016788">
    <property type="term" value="F:hydrolase activity, acting on ester bonds"/>
    <property type="evidence" value="ECO:0007669"/>
    <property type="project" value="UniProtKB-ARBA"/>
</dbReference>
<feature type="chain" id="PRO_5016369897" evidence="1">
    <location>
        <begin position="23"/>
        <end position="358"/>
    </location>
</feature>
<dbReference type="InterPro" id="IPR013830">
    <property type="entry name" value="SGNH_hydro"/>
</dbReference>
<proteinExistence type="predicted"/>
<evidence type="ECO:0000256" key="1">
    <source>
        <dbReference type="SAM" id="SignalP"/>
    </source>
</evidence>
<dbReference type="PANTHER" id="PTHR37834">
    <property type="entry name" value="GDSL-LIKE LIPASE/ACYLHYDROLASE DOMAIN PROTEIN (AFU_ORTHOLOGUE AFUA_2G00620)"/>
    <property type="match status" value="1"/>
</dbReference>
<dbReference type="SUPFAM" id="SSF52266">
    <property type="entry name" value="SGNH hydrolase"/>
    <property type="match status" value="1"/>
</dbReference>
<dbReference type="Gene3D" id="3.40.50.1110">
    <property type="entry name" value="SGNH hydrolase"/>
    <property type="match status" value="1"/>
</dbReference>